<reference evidence="2" key="1">
    <citation type="submission" date="2023-11" db="EMBL/GenBank/DDBJ databases">
        <authorList>
            <person name="Alioto T."/>
            <person name="Alioto T."/>
            <person name="Gomez Garrido J."/>
        </authorList>
    </citation>
    <scope>NUCLEOTIDE SEQUENCE</scope>
</reference>
<proteinExistence type="predicted"/>
<keyword evidence="1" id="KW-1133">Transmembrane helix</keyword>
<name>A0AAI8YUE3_9PEZI</name>
<feature type="transmembrane region" description="Helical" evidence="1">
    <location>
        <begin position="26"/>
        <end position="48"/>
    </location>
</feature>
<evidence type="ECO:0000313" key="3">
    <source>
        <dbReference type="Proteomes" id="UP001296104"/>
    </source>
</evidence>
<dbReference type="PANTHER" id="PTHR39605">
    <property type="entry name" value="MAJOR FACILITATOR SUPERFAMILY (MFS) PROFILE DOMAIN-CONTAINING PROTEIN"/>
    <property type="match status" value="1"/>
</dbReference>
<comment type="caution">
    <text evidence="2">The sequence shown here is derived from an EMBL/GenBank/DDBJ whole genome shotgun (WGS) entry which is preliminary data.</text>
</comment>
<dbReference type="EMBL" id="CAVMBE010000009">
    <property type="protein sequence ID" value="CAK3883078.1"/>
    <property type="molecule type" value="Genomic_DNA"/>
</dbReference>
<dbReference type="PANTHER" id="PTHR39605:SF1">
    <property type="entry name" value="MAJOR FACILITATOR SUPERFAMILY (MFS) PROFILE DOMAIN-CONTAINING PROTEIN"/>
    <property type="match status" value="1"/>
</dbReference>
<evidence type="ECO:0000256" key="1">
    <source>
        <dbReference type="SAM" id="Phobius"/>
    </source>
</evidence>
<keyword evidence="1" id="KW-0472">Membrane</keyword>
<feature type="transmembrane region" description="Helical" evidence="1">
    <location>
        <begin position="100"/>
        <end position="120"/>
    </location>
</feature>
<sequence>MSILELANGNPTPNDLELYTIWTDGFGLITLAAILVLISDAVPLPATLTGSALAESTPTRAKKPYARGIVLVTMFHHITTGFGAFQHWVKPTHHTVAMDIGVYGNIGLTVLGVAALVYGLQDGGAVTAASGKKKA</sequence>
<keyword evidence="3" id="KW-1185">Reference proteome</keyword>
<accession>A0AAI8YUE3</accession>
<organism evidence="2 3">
    <name type="scientific">Lecanosticta acicola</name>
    <dbReference type="NCBI Taxonomy" id="111012"/>
    <lineage>
        <taxon>Eukaryota</taxon>
        <taxon>Fungi</taxon>
        <taxon>Dikarya</taxon>
        <taxon>Ascomycota</taxon>
        <taxon>Pezizomycotina</taxon>
        <taxon>Dothideomycetes</taxon>
        <taxon>Dothideomycetidae</taxon>
        <taxon>Mycosphaerellales</taxon>
        <taxon>Mycosphaerellaceae</taxon>
        <taxon>Lecanosticta</taxon>
    </lineage>
</organism>
<dbReference type="Proteomes" id="UP001296104">
    <property type="component" value="Unassembled WGS sequence"/>
</dbReference>
<dbReference type="AlphaFoldDB" id="A0AAI8YUE3"/>
<keyword evidence="1" id="KW-0812">Transmembrane</keyword>
<evidence type="ECO:0000313" key="2">
    <source>
        <dbReference type="EMBL" id="CAK3883078.1"/>
    </source>
</evidence>
<feature type="transmembrane region" description="Helical" evidence="1">
    <location>
        <begin position="69"/>
        <end position="88"/>
    </location>
</feature>
<protein>
    <submittedName>
        <fullName evidence="2">Uncharacterized protein</fullName>
    </submittedName>
</protein>
<gene>
    <name evidence="2" type="ORF">LECACI_7A002178</name>
</gene>